<dbReference type="InterPro" id="IPR018552">
    <property type="entry name" value="CENP-X"/>
</dbReference>
<dbReference type="GO" id="GO:0043240">
    <property type="term" value="C:Fanconi anaemia nuclear complex"/>
    <property type="evidence" value="ECO:0007669"/>
    <property type="project" value="TreeGrafter"/>
</dbReference>
<dbReference type="InterPro" id="IPR009072">
    <property type="entry name" value="Histone-fold"/>
</dbReference>
<dbReference type="AlphaFoldDB" id="A0A6P8HCL3"/>
<keyword evidence="5" id="KW-0238">DNA-binding</keyword>
<keyword evidence="6" id="KW-0234">DNA repair</keyword>
<reference evidence="10" key="1">
    <citation type="submission" date="2025-08" db="UniProtKB">
        <authorList>
            <consortium name="RefSeq"/>
        </authorList>
    </citation>
    <scope>IDENTIFICATION</scope>
    <source>
        <tissue evidence="10">Tentacle</tissue>
    </source>
</reference>
<evidence type="ECO:0000313" key="10">
    <source>
        <dbReference type="RefSeq" id="XP_031554179.1"/>
    </source>
</evidence>
<sequence>MESKAAFKPGTINKLLQQSFQDQQKTKVNGDALKLMSEMLRTFVAEAAARAGKQAKAESASTVQTEHLEKILPQLLLDF</sequence>
<dbReference type="GO" id="GO:0003677">
    <property type="term" value="F:DNA binding"/>
    <property type="evidence" value="ECO:0007669"/>
    <property type="project" value="UniProtKB-KW"/>
</dbReference>
<comment type="subcellular location">
    <subcellularLocation>
        <location evidence="1">Nucleus</location>
    </subcellularLocation>
</comment>
<dbReference type="SUPFAM" id="SSF47113">
    <property type="entry name" value="Histone-fold"/>
    <property type="match status" value="1"/>
</dbReference>
<keyword evidence="9" id="KW-1185">Reference proteome</keyword>
<dbReference type="KEGG" id="aten:116291190"/>
<dbReference type="Pfam" id="PF09415">
    <property type="entry name" value="CENP-X"/>
    <property type="match status" value="1"/>
</dbReference>
<evidence type="ECO:0000256" key="6">
    <source>
        <dbReference type="ARBA" id="ARBA00023204"/>
    </source>
</evidence>
<dbReference type="Proteomes" id="UP000515163">
    <property type="component" value="Unplaced"/>
</dbReference>
<gene>
    <name evidence="10" type="primary">LOC116291190</name>
</gene>
<comment type="subunit">
    <text evidence="8">Heterodimer with CENPX, sometimes called MHF; this interaction stabilizes both partners. MHF heterodimers can assemble to form tetrameric structures. MHF also coassemble with CENPT-CENPW heterodimers at centromeres to form the tetrameric CENP-T-W-S-X complex. Forms a discrete complex with FANCM and CENPX, called FANCM-MHF; this interaction, probably mediated by direct binding between CENPS and FANCM, leads to synergistic activation of double-stranded DNA binding and strongly stimulates FANCM-mediated DNA remodeling. Recruited by FANCM to the Fanconi anemia (FA) core complex, which consists of CENPS, CENPX, FANCA, FANCB, FANCC, FANCE, FANCF, FANCG, FANCL, FANCM, FAAP24 and FAAP100. The FA core complex associates with Bloom syndrome (BLM) complex, which consists of at least BLM, DNA topoisomerase 3-alpha (TOP3A), RMI1/BLAP75, RPA1/RPA70 and RPA2/RPA32. The super complex between FA and BLM is called BRAFT.</text>
</comment>
<evidence type="ECO:0000256" key="7">
    <source>
        <dbReference type="ARBA" id="ARBA00023242"/>
    </source>
</evidence>
<evidence type="ECO:0000313" key="9">
    <source>
        <dbReference type="Proteomes" id="UP000515163"/>
    </source>
</evidence>
<dbReference type="RefSeq" id="XP_031554179.1">
    <property type="nucleotide sequence ID" value="XM_031698319.1"/>
</dbReference>
<dbReference type="GO" id="GO:0071821">
    <property type="term" value="C:FANCM-MHF complex"/>
    <property type="evidence" value="ECO:0007669"/>
    <property type="project" value="TreeGrafter"/>
</dbReference>
<comment type="similarity">
    <text evidence="2">Belongs to the CENP-X/MHF2 family.</text>
</comment>
<dbReference type="CDD" id="cd22921">
    <property type="entry name" value="HFD_CENP-X"/>
    <property type="match status" value="1"/>
</dbReference>
<keyword evidence="4" id="KW-0227">DNA damage</keyword>
<dbReference type="GO" id="GO:0051382">
    <property type="term" value="P:kinetochore assembly"/>
    <property type="evidence" value="ECO:0007669"/>
    <property type="project" value="InterPro"/>
</dbReference>
<keyword evidence="7" id="KW-0539">Nucleus</keyword>
<evidence type="ECO:0000256" key="8">
    <source>
        <dbReference type="ARBA" id="ARBA00047146"/>
    </source>
</evidence>
<dbReference type="InParanoid" id="A0A6P8HCL3"/>
<evidence type="ECO:0000256" key="2">
    <source>
        <dbReference type="ARBA" id="ARBA00009359"/>
    </source>
</evidence>
<evidence type="ECO:0000256" key="5">
    <source>
        <dbReference type="ARBA" id="ARBA00023125"/>
    </source>
</evidence>
<dbReference type="Gene3D" id="1.20.5.4980">
    <property type="match status" value="1"/>
</dbReference>
<proteinExistence type="inferred from homology"/>
<dbReference type="PANTHER" id="PTHR28680:SF1">
    <property type="entry name" value="CENTROMERE PROTEIN X"/>
    <property type="match status" value="1"/>
</dbReference>
<dbReference type="OrthoDB" id="2500381at2759"/>
<protein>
    <recommendedName>
        <fullName evidence="3">Centromere protein X</fullName>
    </recommendedName>
</protein>
<dbReference type="GO" id="GO:0046982">
    <property type="term" value="F:protein heterodimerization activity"/>
    <property type="evidence" value="ECO:0007669"/>
    <property type="project" value="InterPro"/>
</dbReference>
<evidence type="ECO:0000256" key="1">
    <source>
        <dbReference type="ARBA" id="ARBA00004123"/>
    </source>
</evidence>
<dbReference type="FunCoup" id="A0A6P8HCL3">
    <property type="interactions" value="345"/>
</dbReference>
<name>A0A6P8HCL3_ACTTE</name>
<evidence type="ECO:0000256" key="3">
    <source>
        <dbReference type="ARBA" id="ARBA00016388"/>
    </source>
</evidence>
<dbReference type="GO" id="GO:0031297">
    <property type="term" value="P:replication fork processing"/>
    <property type="evidence" value="ECO:0007669"/>
    <property type="project" value="TreeGrafter"/>
</dbReference>
<accession>A0A6P8HCL3</accession>
<dbReference type="GeneID" id="116291190"/>
<evidence type="ECO:0000256" key="4">
    <source>
        <dbReference type="ARBA" id="ARBA00022763"/>
    </source>
</evidence>
<organism evidence="9 10">
    <name type="scientific">Actinia tenebrosa</name>
    <name type="common">Australian red waratah sea anemone</name>
    <dbReference type="NCBI Taxonomy" id="6105"/>
    <lineage>
        <taxon>Eukaryota</taxon>
        <taxon>Metazoa</taxon>
        <taxon>Cnidaria</taxon>
        <taxon>Anthozoa</taxon>
        <taxon>Hexacorallia</taxon>
        <taxon>Actiniaria</taxon>
        <taxon>Actiniidae</taxon>
        <taxon>Actinia</taxon>
    </lineage>
</organism>
<dbReference type="GO" id="GO:0000712">
    <property type="term" value="P:resolution of meiotic recombination intermediates"/>
    <property type="evidence" value="ECO:0007669"/>
    <property type="project" value="TreeGrafter"/>
</dbReference>
<dbReference type="GO" id="GO:0006281">
    <property type="term" value="P:DNA repair"/>
    <property type="evidence" value="ECO:0007669"/>
    <property type="project" value="UniProtKB-KW"/>
</dbReference>
<dbReference type="PANTHER" id="PTHR28680">
    <property type="entry name" value="CENTROMERE PROTEIN X"/>
    <property type="match status" value="1"/>
</dbReference>
<dbReference type="Gene3D" id="6.10.130.30">
    <property type="match status" value="1"/>
</dbReference>